<feature type="transmembrane region" description="Helical" evidence="7">
    <location>
        <begin position="42"/>
        <end position="67"/>
    </location>
</feature>
<feature type="domain" description="DNA-directed RNA polymerase III subunit RPC3 winged-helix" evidence="8">
    <location>
        <begin position="487"/>
        <end position="564"/>
    </location>
</feature>
<proteinExistence type="inferred from homology"/>
<keyword evidence="7" id="KW-1133">Transmembrane helix</keyword>
<protein>
    <recommendedName>
        <fullName evidence="5">DNA-directed RNA polymerase III subunit RPC3</fullName>
        <shortName evidence="5">RNA polymerase III subunit C3</shortName>
    </recommendedName>
</protein>
<dbReference type="InterPro" id="IPR055207">
    <property type="entry name" value="POLR3C_WHD"/>
</dbReference>
<gene>
    <name evidence="9" type="ORF">TCIL3000_0_34180</name>
</gene>
<reference evidence="10" key="1">
    <citation type="submission" date="2011-07" db="EMBL/GenBank/DDBJ databases">
        <title>Divergent evolution of antigenic variation in African trypanosomes.</title>
        <authorList>
            <person name="Jackson A.P."/>
            <person name="Berry A."/>
            <person name="Allison H.C."/>
            <person name="Burton P."/>
            <person name="Anderson J."/>
            <person name="Aslett M."/>
            <person name="Brown R."/>
            <person name="Corton N."/>
            <person name="Harris D."/>
            <person name="Hauser H."/>
            <person name="Gamble J."/>
            <person name="Gilderthorp R."/>
            <person name="McQuillan J."/>
            <person name="Quail M.A."/>
            <person name="Sanders M."/>
            <person name="Van Tonder A."/>
            <person name="Ginger M.L."/>
            <person name="Donelson J.E."/>
            <person name="Field M.C."/>
            <person name="Barry J.D."/>
            <person name="Berriman M."/>
            <person name="Hertz-Fowler C."/>
        </authorList>
    </citation>
    <scope>NUCLEOTIDE SEQUENCE [LARGE SCALE GENOMIC DNA]</scope>
    <source>
        <strain evidence="10">IL3000</strain>
    </source>
</reference>
<dbReference type="InterPro" id="IPR036388">
    <property type="entry name" value="WH-like_DNA-bd_sf"/>
</dbReference>
<reference evidence="9 10" key="2">
    <citation type="journal article" date="2012" name="Proc. Natl. Acad. Sci. U.S.A.">
        <title>Antigenic diversity is generated by distinct evolutionary mechanisms in African trypanosome species.</title>
        <authorList>
            <person name="Jackson A.P."/>
            <person name="Berry A."/>
            <person name="Aslett M."/>
            <person name="Allison H.C."/>
            <person name="Burton P."/>
            <person name="Vavrova-Anderson J."/>
            <person name="Brown R."/>
            <person name="Browne H."/>
            <person name="Corton N."/>
            <person name="Hauser H."/>
            <person name="Gamble J."/>
            <person name="Gilderthorp R."/>
            <person name="Marcello L."/>
            <person name="McQuillan J."/>
            <person name="Otto T.D."/>
            <person name="Quail M.A."/>
            <person name="Sanders M.J."/>
            <person name="van Tonder A."/>
            <person name="Ginger M.L."/>
            <person name="Field M.C."/>
            <person name="Barry J.D."/>
            <person name="Hertz-Fowler C."/>
            <person name="Berriman M."/>
        </authorList>
    </citation>
    <scope>NUCLEOTIDE SEQUENCE [LARGE SCALE GENOMIC DNA]</scope>
    <source>
        <strain evidence="9 10">IL3000</strain>
    </source>
</reference>
<name>F9W5U5_TRYCI</name>
<comment type="subcellular location">
    <subcellularLocation>
        <location evidence="1 5">Nucleus</location>
    </subcellularLocation>
</comment>
<evidence type="ECO:0000256" key="2">
    <source>
        <dbReference type="ARBA" id="ARBA00022478"/>
    </source>
</evidence>
<dbReference type="GO" id="GO:0005666">
    <property type="term" value="C:RNA polymerase III complex"/>
    <property type="evidence" value="ECO:0007669"/>
    <property type="project" value="UniProtKB-UniRule"/>
</dbReference>
<keyword evidence="7" id="KW-0472">Membrane</keyword>
<dbReference type="InterPro" id="IPR039748">
    <property type="entry name" value="RPC3"/>
</dbReference>
<dbReference type="AlphaFoldDB" id="F9W5U5"/>
<keyword evidence="2 5" id="KW-0240">DNA-directed RNA polymerase</keyword>
<evidence type="ECO:0000313" key="9">
    <source>
        <dbReference type="EMBL" id="CCD12548.1"/>
    </source>
</evidence>
<keyword evidence="4 5" id="KW-0539">Nucleus</keyword>
<evidence type="ECO:0000256" key="5">
    <source>
        <dbReference type="RuleBase" id="RU367076"/>
    </source>
</evidence>
<keyword evidence="10" id="KW-1185">Reference proteome</keyword>
<dbReference type="Proteomes" id="UP000000702">
    <property type="component" value="Unassembled WGS sequence"/>
</dbReference>
<keyword evidence="3 5" id="KW-0804">Transcription</keyword>
<dbReference type="GO" id="GO:0003697">
    <property type="term" value="F:single-stranded DNA binding"/>
    <property type="evidence" value="ECO:0007669"/>
    <property type="project" value="UniProtKB-UniRule"/>
</dbReference>
<dbReference type="PANTHER" id="PTHR12949">
    <property type="entry name" value="RNA POLYMERASE III DNA DIRECTED -RELATED"/>
    <property type="match status" value="1"/>
</dbReference>
<dbReference type="PANTHER" id="PTHR12949:SF0">
    <property type="entry name" value="DNA-DIRECTED RNA POLYMERASE III SUBUNIT RPC3"/>
    <property type="match status" value="1"/>
</dbReference>
<evidence type="ECO:0000259" key="8">
    <source>
        <dbReference type="Pfam" id="PF22536"/>
    </source>
</evidence>
<dbReference type="OMA" id="AMMRDGY"/>
<evidence type="ECO:0000256" key="1">
    <source>
        <dbReference type="ARBA" id="ARBA00004123"/>
    </source>
</evidence>
<feature type="compositionally biased region" description="Polar residues" evidence="6">
    <location>
        <begin position="341"/>
        <end position="350"/>
    </location>
</feature>
<evidence type="ECO:0000256" key="6">
    <source>
        <dbReference type="SAM" id="MobiDB-lite"/>
    </source>
</evidence>
<dbReference type="VEuPathDB" id="TriTrypDB:TcIL3000_0_34180"/>
<evidence type="ECO:0000256" key="3">
    <source>
        <dbReference type="ARBA" id="ARBA00023163"/>
    </source>
</evidence>
<organism evidence="9 10">
    <name type="scientific">Trypanosoma congolense (strain IL3000)</name>
    <dbReference type="NCBI Taxonomy" id="1068625"/>
    <lineage>
        <taxon>Eukaryota</taxon>
        <taxon>Discoba</taxon>
        <taxon>Euglenozoa</taxon>
        <taxon>Kinetoplastea</taxon>
        <taxon>Metakinetoplastina</taxon>
        <taxon>Trypanosomatida</taxon>
        <taxon>Trypanosomatidae</taxon>
        <taxon>Trypanosoma</taxon>
        <taxon>Nannomonas</taxon>
    </lineage>
</organism>
<comment type="subunit">
    <text evidence="5">Component of the RNA polymerase III (Pol III) complex consisting of 17 subunits.</text>
</comment>
<evidence type="ECO:0000256" key="4">
    <source>
        <dbReference type="ARBA" id="ARBA00023242"/>
    </source>
</evidence>
<comment type="function">
    <text evidence="5">DNA-dependent RNA polymerase catalyzes the transcription of DNA into RNA using the four ribonucleoside triphosphates as substrates. Specific core component of RNA polymerase III which synthesizes small RNAs, such as 5S rRNA and tRNAs.</text>
</comment>
<keyword evidence="7" id="KW-0812">Transmembrane</keyword>
<dbReference type="Pfam" id="PF22536">
    <property type="entry name" value="WHD_POLR3C"/>
    <property type="match status" value="1"/>
</dbReference>
<comment type="similarity">
    <text evidence="5">Belongs to the eukaryotic RPC3/POLR3C RNA polymerase subunit family.</text>
</comment>
<evidence type="ECO:0000256" key="7">
    <source>
        <dbReference type="SAM" id="Phobius"/>
    </source>
</evidence>
<feature type="region of interest" description="Disordered" evidence="6">
    <location>
        <begin position="330"/>
        <end position="350"/>
    </location>
</feature>
<dbReference type="Gene3D" id="1.10.10.10">
    <property type="entry name" value="Winged helix-like DNA-binding domain superfamily/Winged helix DNA-binding domain"/>
    <property type="match status" value="1"/>
</dbReference>
<evidence type="ECO:0000313" key="10">
    <source>
        <dbReference type="Proteomes" id="UP000000702"/>
    </source>
</evidence>
<accession>F9W5U5</accession>
<comment type="caution">
    <text evidence="9">The sequence shown here is derived from an EMBL/GenBank/DDBJ whole genome shotgun (WGS) entry which is preliminary data.</text>
</comment>
<sequence length="655" mass="73057">MAWLKGEAENDEKKRQRLKNVFSLGRLFLSCYYHSQQKCMSIYAYIFLLFLLYTVTSGAIPVVLNFVSNSLQIYIPSWHLPFSHLLFRLFLSRPLLAWPGKAFFMLRRAEAQSGHTQQRQPLSSESPRVTVLQNELLETSVGEQLGPLAKFIVRTLNRCGPLTLKALADIVKQEPFNNPLKGGSSGCSVLNVAKEIGSPIPLPVTSSADVVTDAAIKEIITRLLLHRVVQHDASSGTYSVLLGYGLFLRTLFPLVVQYFQKCYGETGVTLLMVFYQLAVVPWEAALRLAIERRPALSEALRHCAREMERLGLIEFLPVMDVSKMAEFASTTRSDAAPTPEESATMTSTTCPQDPCRLNVSNILFEMLHESIRRQLLAERYADGSGSNVACAIVEAFTSATRCRRVNEHTNNFPLARPRTSTSMPLRTLLREVTHPELVVTETLSRMCRPEGDNLVSSDGTSGVDTMEGPYRFRYDAAVEAMQRDCCERMVFARHGVLGVRIIKLLLQHHYMEDKMLAEEAISTLPRTREVLHAMMRDGYVRQQEVPKSSVLADRLPRNSTFLWGCSIQGDLLPAVRLQVVMALQLTLARLTMERQNGVVRATAMPTPMSIVGTAAIGGNGEASCVSRPVEGQRTVAALESSATALMEMMLVLEFY</sequence>
<dbReference type="EMBL" id="CAEQ01000773">
    <property type="protein sequence ID" value="CCD12548.1"/>
    <property type="molecule type" value="Genomic_DNA"/>
</dbReference>